<dbReference type="EMBL" id="NIZT01000070">
    <property type="protein sequence ID" value="RBQ22294.1"/>
    <property type="molecule type" value="Genomic_DNA"/>
</dbReference>
<dbReference type="Proteomes" id="UP000253099">
    <property type="component" value="Unassembled WGS sequence"/>
</dbReference>
<organism evidence="1 2">
    <name type="scientific">Candidatus Methanobinarius endosymbioticus</name>
    <dbReference type="NCBI Taxonomy" id="2006182"/>
    <lineage>
        <taxon>Archaea</taxon>
        <taxon>Methanobacteriati</taxon>
        <taxon>Methanobacteriota</taxon>
        <taxon>Methanomada group</taxon>
        <taxon>Methanobacteria</taxon>
        <taxon>Methanobacteriales</taxon>
        <taxon>Methanobacteriaceae</taxon>
        <taxon>Candidatus Methanobinarius</taxon>
    </lineage>
</organism>
<gene>
    <name evidence="1" type="ORF">ALNOE001_20240</name>
</gene>
<keyword evidence="2" id="KW-1185">Reference proteome</keyword>
<evidence type="ECO:0000313" key="2">
    <source>
        <dbReference type="Proteomes" id="UP000253099"/>
    </source>
</evidence>
<sequence>MNETNEFIKIKIIEQVNPNLGLNSSTKDLFKKLNNSTAQNIEIDFTDVVFMSRSFTQEYVSKNKTNKNIKEINIPEDVAPMFKIEL</sequence>
<evidence type="ECO:0000313" key="1">
    <source>
        <dbReference type="EMBL" id="RBQ22294.1"/>
    </source>
</evidence>
<dbReference type="AlphaFoldDB" id="A0A366M9M1"/>
<protein>
    <recommendedName>
        <fullName evidence="3">DUF4325 domain-containing protein</fullName>
    </recommendedName>
</protein>
<comment type="caution">
    <text evidence="1">The sequence shown here is derived from an EMBL/GenBank/DDBJ whole genome shotgun (WGS) entry which is preliminary data.</text>
</comment>
<proteinExistence type="predicted"/>
<name>A0A366M9M1_9EURY</name>
<evidence type="ECO:0008006" key="3">
    <source>
        <dbReference type="Google" id="ProtNLM"/>
    </source>
</evidence>
<reference evidence="1 2" key="1">
    <citation type="submission" date="2018-06" db="EMBL/GenBank/DDBJ databases">
        <title>Genomic insight into two independent archaeal endosymbiosis events.</title>
        <authorList>
            <person name="Lind A.E."/>
            <person name="Lewis W.H."/>
            <person name="Spang A."/>
            <person name="Guy L."/>
            <person name="Embley M.T."/>
            <person name="Ettema T.J.G."/>
        </authorList>
    </citation>
    <scope>NUCLEOTIDE SEQUENCE [LARGE SCALE GENOMIC DNA]</scope>
    <source>
        <strain evidence="1">NOE</strain>
    </source>
</reference>
<accession>A0A366M9M1</accession>